<dbReference type="EMBL" id="LGSS01000014">
    <property type="protein sequence ID" value="KNF07609.1"/>
    <property type="molecule type" value="Genomic_DNA"/>
</dbReference>
<gene>
    <name evidence="2" type="ORF">CLPU_14c00270</name>
</gene>
<evidence type="ECO:0000313" key="2">
    <source>
        <dbReference type="EMBL" id="KNF07609.1"/>
    </source>
</evidence>
<dbReference type="CDD" id="cd00090">
    <property type="entry name" value="HTH_ARSR"/>
    <property type="match status" value="1"/>
</dbReference>
<dbReference type="Proteomes" id="UP000037267">
    <property type="component" value="Unassembled WGS sequence"/>
</dbReference>
<dbReference type="AlphaFoldDB" id="A0A0L0W7T8"/>
<dbReference type="InterPro" id="IPR036388">
    <property type="entry name" value="WH-like_DNA-bd_sf"/>
</dbReference>
<proteinExistence type="predicted"/>
<dbReference type="OrthoDB" id="9790052at2"/>
<reference evidence="3" key="1">
    <citation type="submission" date="2015-07" db="EMBL/GenBank/DDBJ databases">
        <title>Draft genome sequence of the purine-degrading Gottschalkia purinilyticum DSM 1384 (formerly Clostridium purinilyticum).</title>
        <authorList>
            <person name="Poehlein A."/>
            <person name="Schiel-Bengelsdorf B."/>
            <person name="Bengelsdorf F.R."/>
            <person name="Daniel R."/>
            <person name="Duerre P."/>
        </authorList>
    </citation>
    <scope>NUCLEOTIDE SEQUENCE [LARGE SCALE GENOMIC DNA]</scope>
    <source>
        <strain evidence="3">DSM 1384</strain>
    </source>
</reference>
<dbReference type="InterPro" id="IPR000835">
    <property type="entry name" value="HTH_MarR-typ"/>
</dbReference>
<feature type="domain" description="HTH marR-type" evidence="1">
    <location>
        <begin position="1"/>
        <end position="140"/>
    </location>
</feature>
<dbReference type="GO" id="GO:0003700">
    <property type="term" value="F:DNA-binding transcription factor activity"/>
    <property type="evidence" value="ECO:0007669"/>
    <property type="project" value="InterPro"/>
</dbReference>
<accession>A0A0L0W7T8</accession>
<organism evidence="2 3">
    <name type="scientific">Gottschalkia purinilytica</name>
    <name type="common">Clostridium purinilyticum</name>
    <dbReference type="NCBI Taxonomy" id="1503"/>
    <lineage>
        <taxon>Bacteria</taxon>
        <taxon>Bacillati</taxon>
        <taxon>Bacillota</taxon>
        <taxon>Tissierellia</taxon>
        <taxon>Tissierellales</taxon>
        <taxon>Gottschalkiaceae</taxon>
        <taxon>Gottschalkia</taxon>
    </lineage>
</organism>
<dbReference type="PATRIC" id="fig|1503.3.peg.490"/>
<evidence type="ECO:0000259" key="1">
    <source>
        <dbReference type="PROSITE" id="PS50995"/>
    </source>
</evidence>
<dbReference type="RefSeq" id="WP_050356046.1">
    <property type="nucleotide sequence ID" value="NZ_LGSS01000014.1"/>
</dbReference>
<dbReference type="Gene3D" id="1.10.10.10">
    <property type="entry name" value="Winged helix-like DNA-binding domain superfamily/Winged helix DNA-binding domain"/>
    <property type="match status" value="1"/>
</dbReference>
<dbReference type="PROSITE" id="PS50995">
    <property type="entry name" value="HTH_MARR_2"/>
    <property type="match status" value="1"/>
</dbReference>
<dbReference type="InterPro" id="IPR039422">
    <property type="entry name" value="MarR/SlyA-like"/>
</dbReference>
<name>A0A0L0W7T8_GOTPU</name>
<dbReference type="PRINTS" id="PR00598">
    <property type="entry name" value="HTHMARR"/>
</dbReference>
<dbReference type="Pfam" id="PF01047">
    <property type="entry name" value="MarR"/>
    <property type="match status" value="1"/>
</dbReference>
<protein>
    <submittedName>
        <fullName evidence="2">Transcriptional regulator, MarR family</fullName>
    </submittedName>
</protein>
<dbReference type="InterPro" id="IPR011991">
    <property type="entry name" value="ArsR-like_HTH"/>
</dbReference>
<dbReference type="PANTHER" id="PTHR33164:SF99">
    <property type="entry name" value="MARR FAMILY REGULATORY PROTEIN"/>
    <property type="match status" value="1"/>
</dbReference>
<sequence length="147" mass="16988">MEEISKGIRIIKILKKVMGTIKQSMRHECHGMQLTGPQGMLIGILSHNKEKMKVSDLSENLGLSNSTVSGIIDRLEKQGLVERTRSKDDRRVVYVSVTDEVRKKHKQHFNEIEKRFEDIMSKGTPEEIDKILEGLYTLEKVIDRQRK</sequence>
<comment type="caution">
    <text evidence="2">The sequence shown here is derived from an EMBL/GenBank/DDBJ whole genome shotgun (WGS) entry which is preliminary data.</text>
</comment>
<dbReference type="STRING" id="1503.CLPU_14c00270"/>
<keyword evidence="3" id="KW-1185">Reference proteome</keyword>
<dbReference type="SUPFAM" id="SSF46785">
    <property type="entry name" value="Winged helix' DNA-binding domain"/>
    <property type="match status" value="1"/>
</dbReference>
<dbReference type="InterPro" id="IPR036390">
    <property type="entry name" value="WH_DNA-bd_sf"/>
</dbReference>
<dbReference type="PANTHER" id="PTHR33164">
    <property type="entry name" value="TRANSCRIPTIONAL REGULATOR, MARR FAMILY"/>
    <property type="match status" value="1"/>
</dbReference>
<dbReference type="GO" id="GO:0006950">
    <property type="term" value="P:response to stress"/>
    <property type="evidence" value="ECO:0007669"/>
    <property type="project" value="TreeGrafter"/>
</dbReference>
<evidence type="ECO:0000313" key="3">
    <source>
        <dbReference type="Proteomes" id="UP000037267"/>
    </source>
</evidence>
<dbReference type="SMART" id="SM00347">
    <property type="entry name" value="HTH_MARR"/>
    <property type="match status" value="1"/>
</dbReference>